<evidence type="ECO:0000256" key="1">
    <source>
        <dbReference type="ARBA" id="ARBA00009744"/>
    </source>
</evidence>
<dbReference type="AlphaFoldDB" id="A9NU54"/>
<dbReference type="GO" id="GO:0006952">
    <property type="term" value="P:defense response"/>
    <property type="evidence" value="ECO:0007669"/>
    <property type="project" value="InterPro"/>
</dbReference>
<dbReference type="SMART" id="SM01037">
    <property type="entry name" value="Bet_v_1"/>
    <property type="match status" value="1"/>
</dbReference>
<dbReference type="Gene3D" id="3.30.530.20">
    <property type="match status" value="1"/>
</dbReference>
<dbReference type="GO" id="GO:0004864">
    <property type="term" value="F:protein phosphatase inhibitor activity"/>
    <property type="evidence" value="ECO:0007669"/>
    <property type="project" value="InterPro"/>
</dbReference>
<dbReference type="EMBL" id="EF084856">
    <property type="protein sequence ID" value="ABK24165.1"/>
    <property type="molecule type" value="mRNA"/>
</dbReference>
<dbReference type="GO" id="GO:0010427">
    <property type="term" value="F:abscisic acid binding"/>
    <property type="evidence" value="ECO:0007669"/>
    <property type="project" value="InterPro"/>
</dbReference>
<dbReference type="PANTHER" id="PTHR31213">
    <property type="entry name" value="OS08G0374000 PROTEIN-RELATED"/>
    <property type="match status" value="1"/>
</dbReference>
<dbReference type="OMA" id="SVRLFTY"/>
<organism evidence="3">
    <name type="scientific">Picea sitchensis</name>
    <name type="common">Sitka spruce</name>
    <name type="synonym">Pinus sitchensis</name>
    <dbReference type="NCBI Taxonomy" id="3332"/>
    <lineage>
        <taxon>Eukaryota</taxon>
        <taxon>Viridiplantae</taxon>
        <taxon>Streptophyta</taxon>
        <taxon>Embryophyta</taxon>
        <taxon>Tracheophyta</taxon>
        <taxon>Spermatophyta</taxon>
        <taxon>Pinopsida</taxon>
        <taxon>Pinidae</taxon>
        <taxon>Conifers I</taxon>
        <taxon>Pinales</taxon>
        <taxon>Pinaceae</taxon>
        <taxon>Picea</taxon>
    </lineage>
</organism>
<dbReference type="FunFam" id="3.30.530.20:FF:000007">
    <property type="entry name" value="Major pollen allergen Bet v 1-A"/>
    <property type="match status" value="1"/>
</dbReference>
<dbReference type="InterPro" id="IPR000916">
    <property type="entry name" value="Bet_v_I/MLP"/>
</dbReference>
<comment type="similarity">
    <text evidence="1">Belongs to the BetVI family.</text>
</comment>
<dbReference type="GO" id="GO:0005634">
    <property type="term" value="C:nucleus"/>
    <property type="evidence" value="ECO:0007669"/>
    <property type="project" value="TreeGrafter"/>
</dbReference>
<dbReference type="PRINTS" id="PR00634">
    <property type="entry name" value="BETALLERGEN"/>
</dbReference>
<dbReference type="GO" id="GO:0038023">
    <property type="term" value="F:signaling receptor activity"/>
    <property type="evidence" value="ECO:0007669"/>
    <property type="project" value="InterPro"/>
</dbReference>
<dbReference type="SUPFAM" id="SSF55961">
    <property type="entry name" value="Bet v1-like"/>
    <property type="match status" value="1"/>
</dbReference>
<dbReference type="CDD" id="cd07816">
    <property type="entry name" value="Bet_v1-like"/>
    <property type="match status" value="1"/>
</dbReference>
<dbReference type="GO" id="GO:0009738">
    <property type="term" value="P:abscisic acid-activated signaling pathway"/>
    <property type="evidence" value="ECO:0007669"/>
    <property type="project" value="InterPro"/>
</dbReference>
<dbReference type="InterPro" id="IPR024949">
    <property type="entry name" value="Bet_v_I_allergen"/>
</dbReference>
<feature type="domain" description="Bet v I/Major latex protein" evidence="2">
    <location>
        <begin position="1"/>
        <end position="152"/>
    </location>
</feature>
<protein>
    <recommendedName>
        <fullName evidence="2">Bet v I/Major latex protein domain-containing protein</fullName>
    </recommendedName>
</protein>
<dbReference type="PANTHER" id="PTHR31213:SF24">
    <property type="entry name" value="OS08G0374000 PROTEIN"/>
    <property type="match status" value="1"/>
</dbReference>
<evidence type="ECO:0000313" key="3">
    <source>
        <dbReference type="EMBL" id="ABK24165.1"/>
    </source>
</evidence>
<sequence length="153" mass="16777">MARAVTVELDLRVPAQKFWGAIQDSASVFPKIMPTQFKSIEMIEGDGKSVGSTRHIKYGEGMKMLTHATERIDAVDETNMTVTYTVIEGEILSIYKVFRPTLKVIPGADANSCSVSWTVEFEPAGNETPPSDPIKEAAISMFKTVEGYLLTTA</sequence>
<name>A9NU54_PICSI</name>
<dbReference type="GO" id="GO:0005737">
    <property type="term" value="C:cytoplasm"/>
    <property type="evidence" value="ECO:0007669"/>
    <property type="project" value="TreeGrafter"/>
</dbReference>
<dbReference type="Pfam" id="PF00407">
    <property type="entry name" value="Bet_v_1"/>
    <property type="match status" value="1"/>
</dbReference>
<dbReference type="InterPro" id="IPR050279">
    <property type="entry name" value="Plant_def-hormone_signal"/>
</dbReference>
<accession>A9NU54</accession>
<proteinExistence type="evidence at transcript level"/>
<evidence type="ECO:0000259" key="2">
    <source>
        <dbReference type="SMART" id="SM01037"/>
    </source>
</evidence>
<dbReference type="InterPro" id="IPR023393">
    <property type="entry name" value="START-like_dom_sf"/>
</dbReference>
<reference evidence="3" key="1">
    <citation type="journal article" date="2008" name="BMC Genomics">
        <title>A conifer genomics resource of 200,000 spruce (Picea spp.) ESTs and 6,464 high-quality, sequence-finished full-length cDNAs for Sitka spruce (Picea sitchensis).</title>
        <authorList>
            <person name="Ralph S.G."/>
            <person name="Chun H.J."/>
            <person name="Kolosova N."/>
            <person name="Cooper D."/>
            <person name="Oddy C."/>
            <person name="Ritland C.E."/>
            <person name="Kirkpatrick R."/>
            <person name="Moore R."/>
            <person name="Barber S."/>
            <person name="Holt R.A."/>
            <person name="Jones S.J."/>
            <person name="Marra M.A."/>
            <person name="Douglas C.J."/>
            <person name="Ritland K."/>
            <person name="Bohlmann J."/>
        </authorList>
    </citation>
    <scope>NUCLEOTIDE SEQUENCE</scope>
    <source>
        <tissue evidence="3">Green portion of the leader tissue</tissue>
    </source>
</reference>